<dbReference type="InterPro" id="IPR001387">
    <property type="entry name" value="Cro/C1-type_HTH"/>
</dbReference>
<dbReference type="Proteomes" id="UP001050975">
    <property type="component" value="Unassembled WGS sequence"/>
</dbReference>
<dbReference type="CDD" id="cd00093">
    <property type="entry name" value="HTH_XRE"/>
    <property type="match status" value="1"/>
</dbReference>
<proteinExistence type="predicted"/>
<dbReference type="RefSeq" id="WP_226585955.1">
    <property type="nucleotide sequence ID" value="NZ_BLAY01000083.1"/>
</dbReference>
<dbReference type="EMBL" id="BLAY01000083">
    <property type="protein sequence ID" value="GET40146.1"/>
    <property type="molecule type" value="Genomic_DNA"/>
</dbReference>
<dbReference type="SUPFAM" id="SSF47413">
    <property type="entry name" value="lambda repressor-like DNA-binding domains"/>
    <property type="match status" value="1"/>
</dbReference>
<dbReference type="InterPro" id="IPR010982">
    <property type="entry name" value="Lambda_DNA-bd_dom_sf"/>
</dbReference>
<name>A0AAV3XF67_9CYAN</name>
<sequence length="81" mass="9291">MGRAGKALKHVLDKYGISQNRLAVTMGIRRGNVHRWVNEIRDPVAEAVYEVRKALMILNPEAADEFIQLYLDIPDQDREQS</sequence>
<accession>A0AAV3XF67</accession>
<reference evidence="1" key="1">
    <citation type="submission" date="2019-10" db="EMBL/GenBank/DDBJ databases">
        <title>Draft genome sequece of Microseira wollei NIES-4236.</title>
        <authorList>
            <person name="Yamaguchi H."/>
            <person name="Suzuki S."/>
            <person name="Kawachi M."/>
        </authorList>
    </citation>
    <scope>NUCLEOTIDE SEQUENCE</scope>
    <source>
        <strain evidence="1">NIES-4236</strain>
    </source>
</reference>
<keyword evidence="2" id="KW-1185">Reference proteome</keyword>
<organism evidence="1 2">
    <name type="scientific">Microseira wollei NIES-4236</name>
    <dbReference type="NCBI Taxonomy" id="2530354"/>
    <lineage>
        <taxon>Bacteria</taxon>
        <taxon>Bacillati</taxon>
        <taxon>Cyanobacteriota</taxon>
        <taxon>Cyanophyceae</taxon>
        <taxon>Oscillatoriophycideae</taxon>
        <taxon>Aerosakkonematales</taxon>
        <taxon>Aerosakkonemataceae</taxon>
        <taxon>Microseira</taxon>
    </lineage>
</organism>
<dbReference type="AlphaFoldDB" id="A0AAV3XF67"/>
<dbReference type="Gene3D" id="1.10.260.40">
    <property type="entry name" value="lambda repressor-like DNA-binding domains"/>
    <property type="match status" value="1"/>
</dbReference>
<comment type="caution">
    <text evidence="1">The sequence shown here is derived from an EMBL/GenBank/DDBJ whole genome shotgun (WGS) entry which is preliminary data.</text>
</comment>
<evidence type="ECO:0008006" key="3">
    <source>
        <dbReference type="Google" id="ProtNLM"/>
    </source>
</evidence>
<evidence type="ECO:0000313" key="1">
    <source>
        <dbReference type="EMBL" id="GET40146.1"/>
    </source>
</evidence>
<evidence type="ECO:0000313" key="2">
    <source>
        <dbReference type="Proteomes" id="UP001050975"/>
    </source>
</evidence>
<gene>
    <name evidence="1" type="ORF">MiSe_49540</name>
</gene>
<dbReference type="GO" id="GO:0003677">
    <property type="term" value="F:DNA binding"/>
    <property type="evidence" value="ECO:0007669"/>
    <property type="project" value="InterPro"/>
</dbReference>
<protein>
    <recommendedName>
        <fullName evidence="3">HTH cro/C1-type domain-containing protein</fullName>
    </recommendedName>
</protein>